<evidence type="ECO:0000256" key="1">
    <source>
        <dbReference type="ARBA" id="ARBA00010373"/>
    </source>
</evidence>
<dbReference type="PANTHER" id="PTHR21110:SF0">
    <property type="entry name" value="PHOSPHOPENTOMUTASE"/>
    <property type="match status" value="1"/>
</dbReference>
<gene>
    <name evidence="6" type="primary">deoB</name>
    <name evidence="9" type="ORF">H9838_07350</name>
</gene>
<comment type="subcellular location">
    <subcellularLocation>
        <location evidence="6">Cytoplasm</location>
    </subcellularLocation>
</comment>
<comment type="pathway">
    <text evidence="6">Carbohydrate degradation; 2-deoxy-D-ribose 1-phosphate degradation; D-glyceraldehyde 3-phosphate and acetaldehyde from 2-deoxy-alpha-D-ribose 1-phosphate: step 1/2.</text>
</comment>
<comment type="similarity">
    <text evidence="1 6">Belongs to the phosphopentomutase family.</text>
</comment>
<evidence type="ECO:0000256" key="5">
    <source>
        <dbReference type="ARBA" id="ARBA00023235"/>
    </source>
</evidence>
<dbReference type="PIRSF" id="PIRSF001491">
    <property type="entry name" value="Ppentomutase"/>
    <property type="match status" value="1"/>
</dbReference>
<dbReference type="InterPro" id="IPR024052">
    <property type="entry name" value="Phosphopentomutase_DeoB_cap_sf"/>
</dbReference>
<organism evidence="9 10">
    <name type="scientific">Candidatus Acutalibacter pullistercoris</name>
    <dbReference type="NCBI Taxonomy" id="2838418"/>
    <lineage>
        <taxon>Bacteria</taxon>
        <taxon>Bacillati</taxon>
        <taxon>Bacillota</taxon>
        <taxon>Clostridia</taxon>
        <taxon>Eubacteriales</taxon>
        <taxon>Acutalibacteraceae</taxon>
        <taxon>Acutalibacter</taxon>
    </lineage>
</organism>
<evidence type="ECO:0000256" key="6">
    <source>
        <dbReference type="HAMAP-Rule" id="MF_00740"/>
    </source>
</evidence>
<dbReference type="GO" id="GO:0043094">
    <property type="term" value="P:metabolic compound salvage"/>
    <property type="evidence" value="ECO:0007669"/>
    <property type="project" value="UniProtKB-UniRule"/>
</dbReference>
<dbReference type="FunFam" id="3.30.70.1250:FF:000001">
    <property type="entry name" value="Phosphopentomutase"/>
    <property type="match status" value="1"/>
</dbReference>
<dbReference type="GO" id="GO:0005829">
    <property type="term" value="C:cytosol"/>
    <property type="evidence" value="ECO:0007669"/>
    <property type="project" value="TreeGrafter"/>
</dbReference>
<dbReference type="PANTHER" id="PTHR21110">
    <property type="entry name" value="PHOSPHOPENTOMUTASE"/>
    <property type="match status" value="1"/>
</dbReference>
<reference evidence="9" key="1">
    <citation type="journal article" date="2021" name="PeerJ">
        <title>Extensive microbial diversity within the chicken gut microbiome revealed by metagenomics and culture.</title>
        <authorList>
            <person name="Gilroy R."/>
            <person name="Ravi A."/>
            <person name="Getino M."/>
            <person name="Pursley I."/>
            <person name="Horton D.L."/>
            <person name="Alikhan N.F."/>
            <person name="Baker D."/>
            <person name="Gharbi K."/>
            <person name="Hall N."/>
            <person name="Watson M."/>
            <person name="Adriaenssens E.M."/>
            <person name="Foster-Nyarko E."/>
            <person name="Jarju S."/>
            <person name="Secka A."/>
            <person name="Antonio M."/>
            <person name="Oren A."/>
            <person name="Chaudhuri R.R."/>
            <person name="La Ragione R."/>
            <person name="Hildebrand F."/>
            <person name="Pallen M.J."/>
        </authorList>
    </citation>
    <scope>NUCLEOTIDE SEQUENCE</scope>
    <source>
        <strain evidence="9">1282</strain>
    </source>
</reference>
<dbReference type="SUPFAM" id="SSF143856">
    <property type="entry name" value="DeoB insert domain-like"/>
    <property type="match status" value="1"/>
</dbReference>
<dbReference type="CDD" id="cd16009">
    <property type="entry name" value="PPM"/>
    <property type="match status" value="1"/>
</dbReference>
<evidence type="ECO:0000313" key="10">
    <source>
        <dbReference type="Proteomes" id="UP000823915"/>
    </source>
</evidence>
<keyword evidence="5 6" id="KW-0413">Isomerase</keyword>
<keyword evidence="4 6" id="KW-0464">Manganese</keyword>
<feature type="binding site" evidence="6">
    <location>
        <position position="329"/>
    </location>
    <ligand>
        <name>Mn(2+)</name>
        <dbReference type="ChEBI" id="CHEBI:29035"/>
        <label>1</label>
    </ligand>
</feature>
<protein>
    <recommendedName>
        <fullName evidence="6 7">Phosphopentomutase</fullName>
        <ecNumber evidence="6 7">5.4.2.7</ecNumber>
    </recommendedName>
    <alternativeName>
        <fullName evidence="6">Phosphodeoxyribomutase</fullName>
    </alternativeName>
</protein>
<dbReference type="InterPro" id="IPR010045">
    <property type="entry name" value="DeoB"/>
</dbReference>
<evidence type="ECO:0000259" key="8">
    <source>
        <dbReference type="Pfam" id="PF01676"/>
    </source>
</evidence>
<dbReference type="InterPro" id="IPR017850">
    <property type="entry name" value="Alkaline_phosphatase_core_sf"/>
</dbReference>
<dbReference type="Gene3D" id="3.30.70.1250">
    <property type="entry name" value="Phosphopentomutase"/>
    <property type="match status" value="1"/>
</dbReference>
<feature type="domain" description="Metalloenzyme" evidence="8">
    <location>
        <begin position="5"/>
        <end position="380"/>
    </location>
</feature>
<dbReference type="InterPro" id="IPR006124">
    <property type="entry name" value="Metalloenzyme"/>
</dbReference>
<evidence type="ECO:0000256" key="3">
    <source>
        <dbReference type="ARBA" id="ARBA00022723"/>
    </source>
</evidence>
<name>A0A9D2C1Z6_9FIRM</name>
<feature type="binding site" evidence="6">
    <location>
        <position position="12"/>
    </location>
    <ligand>
        <name>Mn(2+)</name>
        <dbReference type="ChEBI" id="CHEBI:29035"/>
        <label>1</label>
    </ligand>
</feature>
<comment type="function">
    <text evidence="6">Isomerase that catalyzes the conversion of deoxy-ribose 1-phosphate (dRib-1-P) and ribose 1-phosphate (Rib-1-P) to deoxy-ribose 5-phosphate (dRib-5-P) and ribose 5-phosphate (Rib-5-P), respectively.</text>
</comment>
<feature type="binding site" evidence="6">
    <location>
        <position position="292"/>
    </location>
    <ligand>
        <name>Mn(2+)</name>
        <dbReference type="ChEBI" id="CHEBI:29035"/>
        <label>2</label>
    </ligand>
</feature>
<comment type="cofactor">
    <cofactor evidence="6">
        <name>Mn(2+)</name>
        <dbReference type="ChEBI" id="CHEBI:29035"/>
    </cofactor>
    <text evidence="6">Binds 2 manganese ions.</text>
</comment>
<dbReference type="NCBIfam" id="NF003766">
    <property type="entry name" value="PRK05362.1"/>
    <property type="match status" value="1"/>
</dbReference>
<dbReference type="GO" id="GO:0008973">
    <property type="term" value="F:phosphopentomutase activity"/>
    <property type="evidence" value="ECO:0007669"/>
    <property type="project" value="UniProtKB-UniRule"/>
</dbReference>
<comment type="caution">
    <text evidence="9">The sequence shown here is derived from an EMBL/GenBank/DDBJ whole genome shotgun (WGS) entry which is preliminary data.</text>
</comment>
<evidence type="ECO:0000256" key="2">
    <source>
        <dbReference type="ARBA" id="ARBA00022490"/>
    </source>
</evidence>
<evidence type="ECO:0000256" key="7">
    <source>
        <dbReference type="NCBIfam" id="TIGR01696"/>
    </source>
</evidence>
<dbReference type="GO" id="GO:0030145">
    <property type="term" value="F:manganese ion binding"/>
    <property type="evidence" value="ECO:0007669"/>
    <property type="project" value="UniProtKB-UniRule"/>
</dbReference>
<dbReference type="GO" id="GO:0006018">
    <property type="term" value="P:2-deoxyribose 1-phosphate catabolic process"/>
    <property type="evidence" value="ECO:0007669"/>
    <property type="project" value="UniProtKB-UniRule"/>
</dbReference>
<comment type="catalytic activity">
    <reaction evidence="6">
        <text>alpha-D-ribose 1-phosphate = D-ribose 5-phosphate</text>
        <dbReference type="Rhea" id="RHEA:18793"/>
        <dbReference type="ChEBI" id="CHEBI:57720"/>
        <dbReference type="ChEBI" id="CHEBI:78346"/>
        <dbReference type="EC" id="5.4.2.7"/>
    </reaction>
</comment>
<dbReference type="Pfam" id="PF01676">
    <property type="entry name" value="Metalloenzyme"/>
    <property type="match status" value="1"/>
</dbReference>
<comment type="catalytic activity">
    <reaction evidence="6">
        <text>2-deoxy-alpha-D-ribose 1-phosphate = 2-deoxy-D-ribose 5-phosphate</text>
        <dbReference type="Rhea" id="RHEA:27658"/>
        <dbReference type="ChEBI" id="CHEBI:57259"/>
        <dbReference type="ChEBI" id="CHEBI:62877"/>
        <dbReference type="EC" id="5.4.2.7"/>
    </reaction>
</comment>
<keyword evidence="3 6" id="KW-0479">Metal-binding</keyword>
<feature type="binding site" evidence="6">
    <location>
        <position position="328"/>
    </location>
    <ligand>
        <name>Mn(2+)</name>
        <dbReference type="ChEBI" id="CHEBI:29035"/>
        <label>1</label>
    </ligand>
</feature>
<dbReference type="SUPFAM" id="SSF53649">
    <property type="entry name" value="Alkaline phosphatase-like"/>
    <property type="match status" value="1"/>
</dbReference>
<dbReference type="Gene3D" id="3.40.720.10">
    <property type="entry name" value="Alkaline Phosphatase, subunit A"/>
    <property type="match status" value="1"/>
</dbReference>
<dbReference type="GO" id="GO:0000287">
    <property type="term" value="F:magnesium ion binding"/>
    <property type="evidence" value="ECO:0007669"/>
    <property type="project" value="UniProtKB-UniRule"/>
</dbReference>
<dbReference type="HAMAP" id="MF_00740">
    <property type="entry name" value="Phosphopentomut"/>
    <property type="match status" value="1"/>
</dbReference>
<dbReference type="EC" id="5.4.2.7" evidence="6 7"/>
<feature type="binding site" evidence="6">
    <location>
        <position position="340"/>
    </location>
    <ligand>
        <name>Mn(2+)</name>
        <dbReference type="ChEBI" id="CHEBI:29035"/>
        <label>2</label>
    </ligand>
</feature>
<dbReference type="GO" id="GO:0009117">
    <property type="term" value="P:nucleotide metabolic process"/>
    <property type="evidence" value="ECO:0007669"/>
    <property type="project" value="UniProtKB-UniRule"/>
</dbReference>
<reference evidence="9" key="2">
    <citation type="submission" date="2021-04" db="EMBL/GenBank/DDBJ databases">
        <authorList>
            <person name="Gilroy R."/>
        </authorList>
    </citation>
    <scope>NUCLEOTIDE SEQUENCE</scope>
    <source>
        <strain evidence="9">1282</strain>
    </source>
</reference>
<dbReference type="EMBL" id="DXDU01000118">
    <property type="protein sequence ID" value="HIY26967.1"/>
    <property type="molecule type" value="Genomic_DNA"/>
</dbReference>
<keyword evidence="2 6" id="KW-0963">Cytoplasm</keyword>
<dbReference type="NCBIfam" id="TIGR01696">
    <property type="entry name" value="deoB"/>
    <property type="match status" value="1"/>
</dbReference>
<sequence length="395" mass="43213">MTYRRIFLIVLDSVGAGAMPDAGDYGDAGADTLGHISQAVEKLSLPHLQKLGLGNLHPMDKVAPTERPLARYGKLRERSAGKDTMTGHWEMMGLLTTEPFQTFTDTGFPPELIRELEQRTGREIIGNKAASGTEILEELGEEEVERGKLIVYTSADSVLQICGNEETMGLETLYRYCEQARELTLQPQWRVGRVIARPYVGRKRGEFKRTSNRRDYALAPPAPTVLDALQQAGLEVTGVGKIGDIFSGQGLTRSLHSDSSVQGMEQTIALAGEDFTGLCFVNLVDFDALWGHRRNPAGYAKELEAFDGKLGLLMEKLREGDLLLLTADHGNDPTYAGTDHTREKVPLLAWAPGRDLSGPLEEQDTFAVLGATIAQNFGVELPPHCIGHSLLGELS</sequence>
<accession>A0A9D2C1Z6</accession>
<dbReference type="Proteomes" id="UP000823915">
    <property type="component" value="Unassembled WGS sequence"/>
</dbReference>
<evidence type="ECO:0000313" key="9">
    <source>
        <dbReference type="EMBL" id="HIY26967.1"/>
    </source>
</evidence>
<dbReference type="AlphaFoldDB" id="A0A9D2C1Z6"/>
<evidence type="ECO:0000256" key="4">
    <source>
        <dbReference type="ARBA" id="ARBA00023211"/>
    </source>
</evidence>
<proteinExistence type="inferred from homology"/>
<feature type="binding site" evidence="6">
    <location>
        <position position="287"/>
    </location>
    <ligand>
        <name>Mn(2+)</name>
        <dbReference type="ChEBI" id="CHEBI:29035"/>
        <label>2</label>
    </ligand>
</feature>